<dbReference type="Proteomes" id="UP001305606">
    <property type="component" value="Chromosome"/>
</dbReference>
<dbReference type="PANTHER" id="PTHR43611">
    <property type="entry name" value="ALPHA-D-GLUCOSE 1-PHOSPHATE PHOSPHATASE"/>
    <property type="match status" value="1"/>
</dbReference>
<evidence type="ECO:0008006" key="3">
    <source>
        <dbReference type="Google" id="ProtNLM"/>
    </source>
</evidence>
<reference evidence="1 2" key="1">
    <citation type="submission" date="2023-02" db="EMBL/GenBank/DDBJ databases">
        <title>Streptomyces sp. SCA4-21 with antifungal activity against Fusarium oxysporum f. sp. cubense, Streptomyces sp. SCA2-17 with antifungal activity against Fusarium oxysporum f. sp. cubense.</title>
        <authorList>
            <person name="Qi D."/>
        </authorList>
    </citation>
    <scope>NUCLEOTIDE SEQUENCE [LARGE SCALE GENOMIC DNA]</scope>
    <source>
        <strain evidence="1 2">SCA4-21</strain>
    </source>
</reference>
<evidence type="ECO:0000313" key="2">
    <source>
        <dbReference type="Proteomes" id="UP001305606"/>
    </source>
</evidence>
<dbReference type="SUPFAM" id="SSF56784">
    <property type="entry name" value="HAD-like"/>
    <property type="match status" value="1"/>
</dbReference>
<dbReference type="PANTHER" id="PTHR43611:SF3">
    <property type="entry name" value="FLAVIN MONONUCLEOTIDE HYDROLASE 1, CHLOROPLATIC"/>
    <property type="match status" value="1"/>
</dbReference>
<evidence type="ECO:0000313" key="1">
    <source>
        <dbReference type="EMBL" id="WNF00053.1"/>
    </source>
</evidence>
<dbReference type="Gene3D" id="3.40.50.1000">
    <property type="entry name" value="HAD superfamily/HAD-like"/>
    <property type="match status" value="1"/>
</dbReference>
<proteinExistence type="predicted"/>
<accession>A0ABY9V5A0</accession>
<dbReference type="InterPro" id="IPR023214">
    <property type="entry name" value="HAD_sf"/>
</dbReference>
<sequence length="196" mass="21824">MRRAVLIVFDLMDTLLTDPFLRAHEAACGLTFAEFEAVRPDGVYHRLERGEITEADYWRSLIDSGLDWDVEEFHRVRREGYAWIEGMRDLVSDCTAVNTVVIGSNYADWIDEVVRDHLHGLDVGVFASCRLGVRKPSPRFFELVADATNTPLREVLLVDDKGVNTDAVAALGGIGVRFTDATDTRQALRKAGVAGV</sequence>
<dbReference type="EMBL" id="CP117522">
    <property type="protein sequence ID" value="WNF00053.1"/>
    <property type="molecule type" value="Genomic_DNA"/>
</dbReference>
<name>A0ABY9V5A0_9ACTN</name>
<gene>
    <name evidence="1" type="ORF">PS467_34400</name>
</gene>
<dbReference type="InterPro" id="IPR036412">
    <property type="entry name" value="HAD-like_sf"/>
</dbReference>
<protein>
    <recommendedName>
        <fullName evidence="3">Haloacid dehalogenase</fullName>
    </recommendedName>
</protein>
<keyword evidence="2" id="KW-1185">Reference proteome</keyword>
<organism evidence="1 2">
    <name type="scientific">Streptomyces luomodiensis</name>
    <dbReference type="NCBI Taxonomy" id="3026192"/>
    <lineage>
        <taxon>Bacteria</taxon>
        <taxon>Bacillati</taxon>
        <taxon>Actinomycetota</taxon>
        <taxon>Actinomycetes</taxon>
        <taxon>Kitasatosporales</taxon>
        <taxon>Streptomycetaceae</taxon>
        <taxon>Streptomyces</taxon>
    </lineage>
</organism>
<dbReference type="RefSeq" id="WP_311038480.1">
    <property type="nucleotide sequence ID" value="NZ_CP117522.1"/>
</dbReference>